<gene>
    <name evidence="8" type="primary">rpsT</name>
    <name evidence="10" type="ORF">MEBOL_005990</name>
</gene>
<evidence type="ECO:0000256" key="9">
    <source>
        <dbReference type="SAM" id="MobiDB-lite"/>
    </source>
</evidence>
<evidence type="ECO:0000256" key="7">
    <source>
        <dbReference type="ARBA" id="ARBA00035136"/>
    </source>
</evidence>
<evidence type="ECO:0000256" key="3">
    <source>
        <dbReference type="ARBA" id="ARBA00022730"/>
    </source>
</evidence>
<feature type="region of interest" description="Disordered" evidence="9">
    <location>
        <begin position="1"/>
        <end position="23"/>
    </location>
</feature>
<name>A0A250IMN4_9BACT</name>
<dbReference type="GO" id="GO:0005829">
    <property type="term" value="C:cytosol"/>
    <property type="evidence" value="ECO:0007669"/>
    <property type="project" value="TreeGrafter"/>
</dbReference>
<dbReference type="SUPFAM" id="SSF46992">
    <property type="entry name" value="Ribosomal protein S20"/>
    <property type="match status" value="1"/>
</dbReference>
<keyword evidence="6 8" id="KW-0687">Ribonucleoprotein</keyword>
<dbReference type="NCBIfam" id="TIGR00029">
    <property type="entry name" value="S20"/>
    <property type="match status" value="1"/>
</dbReference>
<dbReference type="RefSeq" id="WP_095980682.1">
    <property type="nucleotide sequence ID" value="NZ_CP022163.1"/>
</dbReference>
<keyword evidence="3 8" id="KW-0699">rRNA-binding</keyword>
<organism evidence="10 11">
    <name type="scientific">Melittangium boletus DSM 14713</name>
    <dbReference type="NCBI Taxonomy" id="1294270"/>
    <lineage>
        <taxon>Bacteria</taxon>
        <taxon>Pseudomonadati</taxon>
        <taxon>Myxococcota</taxon>
        <taxon>Myxococcia</taxon>
        <taxon>Myxococcales</taxon>
        <taxon>Cystobacterineae</taxon>
        <taxon>Archangiaceae</taxon>
        <taxon>Melittangium</taxon>
    </lineage>
</organism>
<keyword evidence="5 8" id="KW-0689">Ribosomal protein</keyword>
<dbReference type="EMBL" id="CP022163">
    <property type="protein sequence ID" value="ATB32510.1"/>
    <property type="molecule type" value="Genomic_DNA"/>
</dbReference>
<dbReference type="PANTHER" id="PTHR33398:SF1">
    <property type="entry name" value="SMALL RIBOSOMAL SUBUNIT PROTEIN BS20C"/>
    <property type="match status" value="1"/>
</dbReference>
<evidence type="ECO:0000313" key="10">
    <source>
        <dbReference type="EMBL" id="ATB32510.1"/>
    </source>
</evidence>
<dbReference type="GO" id="GO:0006412">
    <property type="term" value="P:translation"/>
    <property type="evidence" value="ECO:0007669"/>
    <property type="project" value="UniProtKB-UniRule"/>
</dbReference>
<dbReference type="Gene3D" id="1.20.58.110">
    <property type="entry name" value="Ribosomal protein S20"/>
    <property type="match status" value="1"/>
</dbReference>
<dbReference type="Proteomes" id="UP000217289">
    <property type="component" value="Chromosome"/>
</dbReference>
<dbReference type="InterPro" id="IPR002583">
    <property type="entry name" value="Ribosomal_bS20"/>
</dbReference>
<dbReference type="GO" id="GO:0070181">
    <property type="term" value="F:small ribosomal subunit rRNA binding"/>
    <property type="evidence" value="ECO:0007669"/>
    <property type="project" value="TreeGrafter"/>
</dbReference>
<dbReference type="KEGG" id="mbd:MEBOL_005990"/>
<dbReference type="HAMAP" id="MF_00500">
    <property type="entry name" value="Ribosomal_bS20"/>
    <property type="match status" value="1"/>
</dbReference>
<dbReference type="InterPro" id="IPR036510">
    <property type="entry name" value="Ribosomal_bS20_sf"/>
</dbReference>
<evidence type="ECO:0000256" key="1">
    <source>
        <dbReference type="ARBA" id="ARBA00003134"/>
    </source>
</evidence>
<accession>A0A250IMN4</accession>
<dbReference type="GO" id="GO:0003735">
    <property type="term" value="F:structural constituent of ribosome"/>
    <property type="evidence" value="ECO:0007669"/>
    <property type="project" value="InterPro"/>
</dbReference>
<evidence type="ECO:0000256" key="6">
    <source>
        <dbReference type="ARBA" id="ARBA00023274"/>
    </source>
</evidence>
<evidence type="ECO:0000256" key="4">
    <source>
        <dbReference type="ARBA" id="ARBA00022884"/>
    </source>
</evidence>
<protein>
    <recommendedName>
        <fullName evidence="7 8">Small ribosomal subunit protein bS20</fullName>
    </recommendedName>
</protein>
<feature type="compositionally biased region" description="Basic and acidic residues" evidence="9">
    <location>
        <begin position="1"/>
        <end position="11"/>
    </location>
</feature>
<reference evidence="10 11" key="1">
    <citation type="submission" date="2017-06" db="EMBL/GenBank/DDBJ databases">
        <authorList>
            <person name="Kim H.J."/>
            <person name="Triplett B.A."/>
        </authorList>
    </citation>
    <scope>NUCLEOTIDE SEQUENCE [LARGE SCALE GENOMIC DNA]</scope>
    <source>
        <strain evidence="10 11">DSM 14713</strain>
    </source>
</reference>
<sequence length="90" mass="9794">MANTKSAEKRNRQAQKRRARNINVRTTVKDAVKNLRDTLTSDAGKAPDAFKAAASRINKAASKGVIHKRAASRRISRLAKAVNRAKAAAK</sequence>
<comment type="similarity">
    <text evidence="2 8">Belongs to the bacterial ribosomal protein bS20 family.</text>
</comment>
<dbReference type="GO" id="GO:0015935">
    <property type="term" value="C:small ribosomal subunit"/>
    <property type="evidence" value="ECO:0007669"/>
    <property type="project" value="TreeGrafter"/>
</dbReference>
<keyword evidence="11" id="KW-1185">Reference proteome</keyword>
<dbReference type="PANTHER" id="PTHR33398">
    <property type="entry name" value="30S RIBOSOMAL PROTEIN S20"/>
    <property type="match status" value="1"/>
</dbReference>
<evidence type="ECO:0000256" key="2">
    <source>
        <dbReference type="ARBA" id="ARBA00007634"/>
    </source>
</evidence>
<dbReference type="Pfam" id="PF01649">
    <property type="entry name" value="Ribosomal_S20p"/>
    <property type="match status" value="1"/>
</dbReference>
<evidence type="ECO:0000313" key="11">
    <source>
        <dbReference type="Proteomes" id="UP000217289"/>
    </source>
</evidence>
<proteinExistence type="inferred from homology"/>
<evidence type="ECO:0000256" key="5">
    <source>
        <dbReference type="ARBA" id="ARBA00022980"/>
    </source>
</evidence>
<evidence type="ECO:0000256" key="8">
    <source>
        <dbReference type="HAMAP-Rule" id="MF_00500"/>
    </source>
</evidence>
<dbReference type="AlphaFoldDB" id="A0A250IMN4"/>
<comment type="function">
    <text evidence="1 8">Binds directly to 16S ribosomal RNA.</text>
</comment>
<keyword evidence="4 8" id="KW-0694">RNA-binding</keyword>